<dbReference type="PANTHER" id="PTHR43827">
    <property type="entry name" value="2,5-DIKETO-D-GLUCONIC ACID REDUCTASE"/>
    <property type="match status" value="1"/>
</dbReference>
<dbReference type="PRINTS" id="PR00069">
    <property type="entry name" value="ALDKETRDTASE"/>
</dbReference>
<name>A0A9Q6MVL8_9STAP</name>
<feature type="site" description="Lowers pKa of active site Tyr" evidence="6">
    <location>
        <position position="78"/>
    </location>
</feature>
<dbReference type="GO" id="GO:0016616">
    <property type="term" value="F:oxidoreductase activity, acting on the CH-OH group of donors, NAD or NADP as acceptor"/>
    <property type="evidence" value="ECO:0007669"/>
    <property type="project" value="UniProtKB-ARBA"/>
</dbReference>
<dbReference type="PROSITE" id="PS00063">
    <property type="entry name" value="ALDOKETO_REDUCTASE_3"/>
    <property type="match status" value="1"/>
</dbReference>
<dbReference type="PROSITE" id="PS00798">
    <property type="entry name" value="ALDOKETO_REDUCTASE_1"/>
    <property type="match status" value="1"/>
</dbReference>
<dbReference type="InterPro" id="IPR036812">
    <property type="entry name" value="NAD(P)_OxRdtase_dom_sf"/>
</dbReference>
<comment type="similarity">
    <text evidence="1">Belongs to the aldo/keto reductase family.</text>
</comment>
<keyword evidence="3" id="KW-0560">Oxidoreductase</keyword>
<dbReference type="SUPFAM" id="SSF51430">
    <property type="entry name" value="NAD(P)-linked oxidoreductase"/>
    <property type="match status" value="1"/>
</dbReference>
<dbReference type="RefSeq" id="WP_073504168.1">
    <property type="nucleotide sequence ID" value="NZ_CP018199.1"/>
</dbReference>
<evidence type="ECO:0000256" key="6">
    <source>
        <dbReference type="PIRSR" id="PIRSR000097-3"/>
    </source>
</evidence>
<sequence length="278" mass="31469">MEKITFYNGNEMPIVGLGTFRVENSEQCKAAVKHAIESGYRHIDTAMIYDNEEKVGEGIAEALATTGLDRSDLFITSKLWLADYGRNNVATAYETSLKKLGLDYLDLYLMHWPGTDEALMIDTWQGMEDLYKEDKVKNIGVSNFNVEHFEALLAQVSIKPVINQVEFHPYLLQASLRRYLEVQNIHAESWSPLMNAQILDDETVKAVASETGKSPAQVIIRWNIEHGVVVIPKSVTPSRIEENLDVFNFSLTTEQVEQLDHLNEDRRIGPDPIGYNGH</sequence>
<dbReference type="AlphaFoldDB" id="A0A9Q6MVL8"/>
<evidence type="ECO:0000256" key="3">
    <source>
        <dbReference type="ARBA" id="ARBA00023002"/>
    </source>
</evidence>
<evidence type="ECO:0000256" key="4">
    <source>
        <dbReference type="PIRSR" id="PIRSR000097-1"/>
    </source>
</evidence>
<reference evidence="8 9" key="1">
    <citation type="journal article" date="2016" name="Front. Microbiol.">
        <title>Comprehensive Phylogenetic Analysis of Bovine Non-aureus Staphylococci Species Based on Whole-Genome Sequencing.</title>
        <authorList>
            <person name="Naushad S."/>
            <person name="Barkema H.W."/>
            <person name="Luby C."/>
            <person name="Condas L.A."/>
            <person name="Nobrega D.B."/>
            <person name="Carson D.A."/>
            <person name="De Buck J."/>
        </authorList>
    </citation>
    <scope>NUCLEOTIDE SEQUENCE [LARGE SCALE GENOMIC DNA]</scope>
    <source>
        <strain evidence="8 9">SNUC 1231</strain>
    </source>
</reference>
<dbReference type="PANTHER" id="PTHR43827:SF3">
    <property type="entry name" value="NADP-DEPENDENT OXIDOREDUCTASE DOMAIN-CONTAINING PROTEIN"/>
    <property type="match status" value="1"/>
</dbReference>
<proteinExistence type="inferred from homology"/>
<dbReference type="PROSITE" id="PS00062">
    <property type="entry name" value="ALDOKETO_REDUCTASE_2"/>
    <property type="match status" value="1"/>
</dbReference>
<protein>
    <submittedName>
        <fullName evidence="8">Aldo/keto reductase</fullName>
    </submittedName>
</protein>
<evidence type="ECO:0000259" key="7">
    <source>
        <dbReference type="Pfam" id="PF00248"/>
    </source>
</evidence>
<dbReference type="Pfam" id="PF00248">
    <property type="entry name" value="Aldo_ket_red"/>
    <property type="match status" value="1"/>
</dbReference>
<comment type="caution">
    <text evidence="8">The sequence shown here is derived from an EMBL/GenBank/DDBJ whole genome shotgun (WGS) entry which is preliminary data.</text>
</comment>
<dbReference type="EMBL" id="PZFQ01000004">
    <property type="protein sequence ID" value="PTI77201.1"/>
    <property type="molecule type" value="Genomic_DNA"/>
</dbReference>
<dbReference type="FunFam" id="3.20.20.100:FF:000015">
    <property type="entry name" value="Oxidoreductase, aldo/keto reductase family"/>
    <property type="match status" value="1"/>
</dbReference>
<evidence type="ECO:0000313" key="8">
    <source>
        <dbReference type="EMBL" id="PTI77201.1"/>
    </source>
</evidence>
<feature type="domain" description="NADP-dependent oxidoreductase" evidence="7">
    <location>
        <begin position="16"/>
        <end position="264"/>
    </location>
</feature>
<evidence type="ECO:0000256" key="5">
    <source>
        <dbReference type="PIRSR" id="PIRSR000097-2"/>
    </source>
</evidence>
<gene>
    <name evidence="8" type="ORF">BU058_01690</name>
</gene>
<accession>A0A9Q6MVL8</accession>
<dbReference type="InterPro" id="IPR018170">
    <property type="entry name" value="Aldo/ket_reductase_CS"/>
</dbReference>
<evidence type="ECO:0000256" key="1">
    <source>
        <dbReference type="ARBA" id="ARBA00007905"/>
    </source>
</evidence>
<feature type="binding site" evidence="5">
    <location>
        <position position="111"/>
    </location>
    <ligand>
        <name>substrate</name>
    </ligand>
</feature>
<evidence type="ECO:0000313" key="9">
    <source>
        <dbReference type="Proteomes" id="UP000241960"/>
    </source>
</evidence>
<feature type="active site" description="Proton donor" evidence="4">
    <location>
        <position position="49"/>
    </location>
</feature>
<dbReference type="Proteomes" id="UP000241960">
    <property type="component" value="Unassembled WGS sequence"/>
</dbReference>
<organism evidence="8 9">
    <name type="scientific">Staphylococcus succinus</name>
    <dbReference type="NCBI Taxonomy" id="61015"/>
    <lineage>
        <taxon>Bacteria</taxon>
        <taxon>Bacillati</taxon>
        <taxon>Bacillota</taxon>
        <taxon>Bacilli</taxon>
        <taxon>Bacillales</taxon>
        <taxon>Staphylococcaceae</taxon>
        <taxon>Staphylococcus</taxon>
    </lineage>
</organism>
<dbReference type="Gene3D" id="3.20.20.100">
    <property type="entry name" value="NADP-dependent oxidoreductase domain"/>
    <property type="match status" value="1"/>
</dbReference>
<keyword evidence="2" id="KW-0521">NADP</keyword>
<dbReference type="PIRSF" id="PIRSF000097">
    <property type="entry name" value="AKR"/>
    <property type="match status" value="1"/>
</dbReference>
<evidence type="ECO:0000256" key="2">
    <source>
        <dbReference type="ARBA" id="ARBA00022857"/>
    </source>
</evidence>
<dbReference type="InterPro" id="IPR023210">
    <property type="entry name" value="NADP_OxRdtase_dom"/>
</dbReference>
<dbReference type="InterPro" id="IPR020471">
    <property type="entry name" value="AKR"/>
</dbReference>